<evidence type="ECO:0000313" key="4">
    <source>
        <dbReference type="EMBL" id="NKY84142.1"/>
    </source>
</evidence>
<evidence type="ECO:0000256" key="1">
    <source>
        <dbReference type="ARBA" id="ARBA00023125"/>
    </source>
</evidence>
<feature type="domain" description="HTH tetR-type" evidence="3">
    <location>
        <begin position="12"/>
        <end position="72"/>
    </location>
</feature>
<keyword evidence="1 2" id="KW-0238">DNA-binding</keyword>
<dbReference type="Proteomes" id="UP000523447">
    <property type="component" value="Unassembled WGS sequence"/>
</dbReference>
<proteinExistence type="predicted"/>
<accession>A0A7X6RFJ7</accession>
<name>A0A7X6RFJ7_9NOCA</name>
<dbReference type="Gene3D" id="1.10.357.10">
    <property type="entry name" value="Tetracycline Repressor, domain 2"/>
    <property type="match status" value="1"/>
</dbReference>
<evidence type="ECO:0000313" key="5">
    <source>
        <dbReference type="Proteomes" id="UP000523447"/>
    </source>
</evidence>
<reference evidence="4 5" key="1">
    <citation type="submission" date="2020-04" db="EMBL/GenBank/DDBJ databases">
        <title>MicrobeNet Type strains.</title>
        <authorList>
            <person name="Nicholson A.C."/>
        </authorList>
    </citation>
    <scope>NUCLEOTIDE SEQUENCE [LARGE SCALE GENOMIC DNA]</scope>
    <source>
        <strain evidence="4 5">DSM 44445</strain>
    </source>
</reference>
<evidence type="ECO:0000256" key="2">
    <source>
        <dbReference type="PROSITE-ProRule" id="PRU00335"/>
    </source>
</evidence>
<dbReference type="EMBL" id="JAAXPE010000001">
    <property type="protein sequence ID" value="NKY84142.1"/>
    <property type="molecule type" value="Genomic_DNA"/>
</dbReference>
<dbReference type="InterPro" id="IPR001647">
    <property type="entry name" value="HTH_TetR"/>
</dbReference>
<dbReference type="AlphaFoldDB" id="A0A7X6RFJ7"/>
<dbReference type="InterPro" id="IPR009057">
    <property type="entry name" value="Homeodomain-like_sf"/>
</dbReference>
<dbReference type="Pfam" id="PF17940">
    <property type="entry name" value="TetR_C_31"/>
    <property type="match status" value="1"/>
</dbReference>
<keyword evidence="5" id="KW-1185">Reference proteome</keyword>
<gene>
    <name evidence="4" type="ORF">HGA07_00705</name>
</gene>
<dbReference type="InterPro" id="IPR041583">
    <property type="entry name" value="TetR_C_31"/>
</dbReference>
<organism evidence="4 5">
    <name type="scientific">Nocardia veterana</name>
    <dbReference type="NCBI Taxonomy" id="132249"/>
    <lineage>
        <taxon>Bacteria</taxon>
        <taxon>Bacillati</taxon>
        <taxon>Actinomycetota</taxon>
        <taxon>Actinomycetes</taxon>
        <taxon>Mycobacteriales</taxon>
        <taxon>Nocardiaceae</taxon>
        <taxon>Nocardia</taxon>
    </lineage>
</organism>
<evidence type="ECO:0000259" key="3">
    <source>
        <dbReference type="PROSITE" id="PS50977"/>
    </source>
</evidence>
<sequence>MTRKTAVSDSRSLRRRAIREAALDLAATGGNRAVTHHAIDDLLGIARGSTSYYYRTRQELLEAAIEHLAATSREAFRSALAMPDDCADPFAGAADLIAGQVDLLLGERRRDALARYALAADTAGNEELRESLAVCLFSPAAAETLLASLGAPDPGRAAGDLISLLEGLLFDRLYGRRSLLALTPGTDASRDDLRPTIHRWLRALAAPAEPGEVR</sequence>
<dbReference type="SUPFAM" id="SSF46689">
    <property type="entry name" value="Homeodomain-like"/>
    <property type="match status" value="1"/>
</dbReference>
<protein>
    <submittedName>
        <fullName evidence="4">TetR family transcriptional regulator</fullName>
    </submittedName>
</protein>
<feature type="DNA-binding region" description="H-T-H motif" evidence="2">
    <location>
        <begin position="35"/>
        <end position="54"/>
    </location>
</feature>
<dbReference type="PROSITE" id="PS50977">
    <property type="entry name" value="HTH_TETR_2"/>
    <property type="match status" value="1"/>
</dbReference>
<comment type="caution">
    <text evidence="4">The sequence shown here is derived from an EMBL/GenBank/DDBJ whole genome shotgun (WGS) entry which is preliminary data.</text>
</comment>
<dbReference type="GO" id="GO:0003677">
    <property type="term" value="F:DNA binding"/>
    <property type="evidence" value="ECO:0007669"/>
    <property type="project" value="UniProtKB-UniRule"/>
</dbReference>
<dbReference type="RefSeq" id="WP_051031100.1">
    <property type="nucleotide sequence ID" value="NZ_CAWPHS010000001.1"/>
</dbReference>